<protein>
    <submittedName>
        <fullName evidence="2">Uncharacterized protein</fullName>
    </submittedName>
</protein>
<evidence type="ECO:0000256" key="1">
    <source>
        <dbReference type="SAM" id="MobiDB-lite"/>
    </source>
</evidence>
<organism evidence="2 3">
    <name type="scientific">Dactylosporangium sucinum</name>
    <dbReference type="NCBI Taxonomy" id="1424081"/>
    <lineage>
        <taxon>Bacteria</taxon>
        <taxon>Bacillati</taxon>
        <taxon>Actinomycetota</taxon>
        <taxon>Actinomycetes</taxon>
        <taxon>Micromonosporales</taxon>
        <taxon>Micromonosporaceae</taxon>
        <taxon>Dactylosporangium</taxon>
    </lineage>
</organism>
<reference evidence="2" key="1">
    <citation type="journal article" date="2014" name="Int. J. Syst. Evol. Microbiol.">
        <title>Complete genome sequence of Corynebacterium casei LMG S-19264T (=DSM 44701T), isolated from a smear-ripened cheese.</title>
        <authorList>
            <consortium name="US DOE Joint Genome Institute (JGI-PGF)"/>
            <person name="Walter F."/>
            <person name="Albersmeier A."/>
            <person name="Kalinowski J."/>
            <person name="Ruckert C."/>
        </authorList>
    </citation>
    <scope>NUCLEOTIDE SEQUENCE</scope>
    <source>
        <strain evidence="2">JCM 19831</strain>
    </source>
</reference>
<gene>
    <name evidence="2" type="ORF">GCM10007977_043350</name>
</gene>
<accession>A0A917TTZ5</accession>
<sequence>MLRIVVAHKPAIVFVVESRCARTSDPSMRVPKSPLPSPITEAPPPVTRWPAAHRRPPLMIPPEVMAWAGAAGRSATRAATLASASAIWPALRGEHVNRPPLGRGDVTGESDSPPDSFGDTPEDIVCS</sequence>
<evidence type="ECO:0000313" key="3">
    <source>
        <dbReference type="Proteomes" id="UP000642070"/>
    </source>
</evidence>
<evidence type="ECO:0000313" key="2">
    <source>
        <dbReference type="EMBL" id="GGM37258.1"/>
    </source>
</evidence>
<feature type="region of interest" description="Disordered" evidence="1">
    <location>
        <begin position="92"/>
        <end position="127"/>
    </location>
</feature>
<feature type="region of interest" description="Disordered" evidence="1">
    <location>
        <begin position="24"/>
        <end position="54"/>
    </location>
</feature>
<dbReference type="EMBL" id="BMPI01000020">
    <property type="protein sequence ID" value="GGM37258.1"/>
    <property type="molecule type" value="Genomic_DNA"/>
</dbReference>
<proteinExistence type="predicted"/>
<name>A0A917TTZ5_9ACTN</name>
<dbReference type="Proteomes" id="UP000642070">
    <property type="component" value="Unassembled WGS sequence"/>
</dbReference>
<dbReference type="AlphaFoldDB" id="A0A917TTZ5"/>
<keyword evidence="3" id="KW-1185">Reference proteome</keyword>
<reference evidence="2" key="2">
    <citation type="submission" date="2020-09" db="EMBL/GenBank/DDBJ databases">
        <authorList>
            <person name="Sun Q."/>
            <person name="Ohkuma M."/>
        </authorList>
    </citation>
    <scope>NUCLEOTIDE SEQUENCE</scope>
    <source>
        <strain evidence="2">JCM 19831</strain>
    </source>
</reference>
<comment type="caution">
    <text evidence="2">The sequence shown here is derived from an EMBL/GenBank/DDBJ whole genome shotgun (WGS) entry which is preliminary data.</text>
</comment>
<feature type="compositionally biased region" description="Pro residues" evidence="1">
    <location>
        <begin position="33"/>
        <end position="47"/>
    </location>
</feature>